<keyword evidence="4" id="KW-0808">Transferase</keyword>
<dbReference type="SMART" id="SM00387">
    <property type="entry name" value="HATPase_c"/>
    <property type="match status" value="1"/>
</dbReference>
<protein>
    <recommendedName>
        <fullName evidence="2">histidine kinase</fullName>
        <ecNumber evidence="2">2.7.13.3</ecNumber>
    </recommendedName>
</protein>
<dbReference type="Pfam" id="PF13426">
    <property type="entry name" value="PAS_9"/>
    <property type="match status" value="1"/>
</dbReference>
<dbReference type="PANTHER" id="PTHR43304:SF1">
    <property type="entry name" value="PAC DOMAIN-CONTAINING PROTEIN"/>
    <property type="match status" value="1"/>
</dbReference>
<dbReference type="PROSITE" id="PS50112">
    <property type="entry name" value="PAS"/>
    <property type="match status" value="1"/>
</dbReference>
<evidence type="ECO:0000256" key="4">
    <source>
        <dbReference type="ARBA" id="ARBA00022679"/>
    </source>
</evidence>
<evidence type="ECO:0000256" key="2">
    <source>
        <dbReference type="ARBA" id="ARBA00012438"/>
    </source>
</evidence>
<dbReference type="Pfam" id="PF08447">
    <property type="entry name" value="PAS_3"/>
    <property type="match status" value="1"/>
</dbReference>
<dbReference type="InterPro" id="IPR004358">
    <property type="entry name" value="Sig_transdc_His_kin-like_C"/>
</dbReference>
<dbReference type="Pfam" id="PF00512">
    <property type="entry name" value="HisKA"/>
    <property type="match status" value="1"/>
</dbReference>
<dbReference type="SUPFAM" id="SSF55874">
    <property type="entry name" value="ATPase domain of HSP90 chaperone/DNA topoisomerase II/histidine kinase"/>
    <property type="match status" value="1"/>
</dbReference>
<keyword evidence="5" id="KW-0418">Kinase</keyword>
<organism evidence="8">
    <name type="scientific">marine sediment metagenome</name>
    <dbReference type="NCBI Taxonomy" id="412755"/>
    <lineage>
        <taxon>unclassified sequences</taxon>
        <taxon>metagenomes</taxon>
        <taxon>ecological metagenomes</taxon>
    </lineage>
</organism>
<accession>A0A0F9VYY2</accession>
<dbReference type="PROSITE" id="PS50109">
    <property type="entry name" value="HIS_KIN"/>
    <property type="match status" value="1"/>
</dbReference>
<reference evidence="8" key="1">
    <citation type="journal article" date="2015" name="Nature">
        <title>Complex archaea that bridge the gap between prokaryotes and eukaryotes.</title>
        <authorList>
            <person name="Spang A."/>
            <person name="Saw J.H."/>
            <person name="Jorgensen S.L."/>
            <person name="Zaremba-Niedzwiedzka K."/>
            <person name="Martijn J."/>
            <person name="Lind A.E."/>
            <person name="van Eijk R."/>
            <person name="Schleper C."/>
            <person name="Guy L."/>
            <person name="Ettema T.J."/>
        </authorList>
    </citation>
    <scope>NUCLEOTIDE SEQUENCE</scope>
</reference>
<sequence length="643" mass="73688">MLDSMADNFFKKIVDDANAALLFISPSLEGSIKTKDYIIKYANHKANKFFSNSSESIKGLPLVQFTNGGEIILLANKVLKNQESEVFNISKIEDTDTINYNVKIESFYDGVLITITELRLEYISDKESKLPLGNVKSRTRELEISNLFGIRVLDSNDSIICYLKPVFNKKNEVKDFLIDYINNRMGEIADEETELIAGQTILEYYPKNLENGVFGILAECYITGENREYTREFIFNDVSIWLSTRAVKMNDGLILFSKDVTQEKNYEAQLFVQNRLLSEAEHVANIGSFRWNLGKEEIKYSDNVYKLFGYDRNEFDDKYDRLLSFLHPNDLLKVKSSFKNGKKNKTKTDIVFRVYTKKNELRYMNTIGEYYQKDGNWYMVGVIRDVTNQLESESVLQIKNSELKRTNADLEAFNRVASHDLQEPLRKIQMFVSRLIEEEQGHLSSRSQQYLDKIKSSSDRMRNLINNLLSYSKVDEVSEQPRRVDLNDVLNNVLEDLGEHINDLNAKVDSVCLPVVNGIQFQLEQLFANLIGNSLKYIKEGVQPEIKILSSVVKGNTSSVDALLPNINYVKLQFIDNGIGFEKKYQEKIFEIFQRLHGKTEFSGTGLGLSICKKIVQSHNGTILAKGELGKGAEFTIYLPTLL</sequence>
<dbReference type="CDD" id="cd00130">
    <property type="entry name" value="PAS"/>
    <property type="match status" value="1"/>
</dbReference>
<dbReference type="Gene3D" id="3.30.565.10">
    <property type="entry name" value="Histidine kinase-like ATPase, C-terminal domain"/>
    <property type="match status" value="1"/>
</dbReference>
<evidence type="ECO:0000259" key="7">
    <source>
        <dbReference type="PROSITE" id="PS50112"/>
    </source>
</evidence>
<dbReference type="InterPro" id="IPR052162">
    <property type="entry name" value="Sensor_kinase/Photoreceptor"/>
</dbReference>
<keyword evidence="3" id="KW-0597">Phosphoprotein</keyword>
<proteinExistence type="predicted"/>
<evidence type="ECO:0000256" key="5">
    <source>
        <dbReference type="ARBA" id="ARBA00022777"/>
    </source>
</evidence>
<evidence type="ECO:0000256" key="3">
    <source>
        <dbReference type="ARBA" id="ARBA00022553"/>
    </source>
</evidence>
<dbReference type="PRINTS" id="PR00344">
    <property type="entry name" value="BCTRLSENSOR"/>
</dbReference>
<dbReference type="PANTHER" id="PTHR43304">
    <property type="entry name" value="PHYTOCHROME-LIKE PROTEIN CPH1"/>
    <property type="match status" value="1"/>
</dbReference>
<dbReference type="SUPFAM" id="SSF55785">
    <property type="entry name" value="PYP-like sensor domain (PAS domain)"/>
    <property type="match status" value="1"/>
</dbReference>
<dbReference type="CDD" id="cd00082">
    <property type="entry name" value="HisKA"/>
    <property type="match status" value="1"/>
</dbReference>
<dbReference type="InterPro" id="IPR005467">
    <property type="entry name" value="His_kinase_dom"/>
</dbReference>
<dbReference type="Pfam" id="PF02518">
    <property type="entry name" value="HATPase_c"/>
    <property type="match status" value="1"/>
</dbReference>
<dbReference type="EC" id="2.7.13.3" evidence="2"/>
<dbReference type="Gene3D" id="3.30.450.20">
    <property type="entry name" value="PAS domain"/>
    <property type="match status" value="2"/>
</dbReference>
<dbReference type="SMART" id="SM00388">
    <property type="entry name" value="HisKA"/>
    <property type="match status" value="1"/>
</dbReference>
<dbReference type="InterPro" id="IPR000014">
    <property type="entry name" value="PAS"/>
</dbReference>
<dbReference type="SUPFAM" id="SSF47384">
    <property type="entry name" value="Homodimeric domain of signal transducing histidine kinase"/>
    <property type="match status" value="1"/>
</dbReference>
<dbReference type="Gene3D" id="1.10.287.130">
    <property type="match status" value="1"/>
</dbReference>
<name>A0A0F9VYY2_9ZZZZ</name>
<dbReference type="InterPro" id="IPR036097">
    <property type="entry name" value="HisK_dim/P_sf"/>
</dbReference>
<dbReference type="InterPro" id="IPR003594">
    <property type="entry name" value="HATPase_dom"/>
</dbReference>
<gene>
    <name evidence="8" type="ORF">LCGC14_0348280</name>
</gene>
<dbReference type="InterPro" id="IPR003661">
    <property type="entry name" value="HisK_dim/P_dom"/>
</dbReference>
<dbReference type="EMBL" id="LAZR01000259">
    <property type="protein sequence ID" value="KKN78631.1"/>
    <property type="molecule type" value="Genomic_DNA"/>
</dbReference>
<feature type="domain" description="PAS" evidence="7">
    <location>
        <begin position="300"/>
        <end position="345"/>
    </location>
</feature>
<evidence type="ECO:0000259" key="6">
    <source>
        <dbReference type="PROSITE" id="PS50109"/>
    </source>
</evidence>
<dbReference type="GO" id="GO:0000155">
    <property type="term" value="F:phosphorelay sensor kinase activity"/>
    <property type="evidence" value="ECO:0007669"/>
    <property type="project" value="InterPro"/>
</dbReference>
<evidence type="ECO:0000313" key="8">
    <source>
        <dbReference type="EMBL" id="KKN78631.1"/>
    </source>
</evidence>
<dbReference type="InterPro" id="IPR035965">
    <property type="entry name" value="PAS-like_dom_sf"/>
</dbReference>
<dbReference type="InterPro" id="IPR013655">
    <property type="entry name" value="PAS_fold_3"/>
</dbReference>
<evidence type="ECO:0000256" key="1">
    <source>
        <dbReference type="ARBA" id="ARBA00000085"/>
    </source>
</evidence>
<comment type="catalytic activity">
    <reaction evidence="1">
        <text>ATP + protein L-histidine = ADP + protein N-phospho-L-histidine.</text>
        <dbReference type="EC" id="2.7.13.3"/>
    </reaction>
</comment>
<dbReference type="InterPro" id="IPR036890">
    <property type="entry name" value="HATPase_C_sf"/>
</dbReference>
<comment type="caution">
    <text evidence="8">The sequence shown here is derived from an EMBL/GenBank/DDBJ whole genome shotgun (WGS) entry which is preliminary data.</text>
</comment>
<feature type="domain" description="Histidine kinase" evidence="6">
    <location>
        <begin position="416"/>
        <end position="643"/>
    </location>
</feature>
<dbReference type="AlphaFoldDB" id="A0A0F9VYY2"/>